<keyword evidence="4" id="KW-1185">Reference proteome</keyword>
<feature type="region of interest" description="Disordered" evidence="1">
    <location>
        <begin position="256"/>
        <end position="278"/>
    </location>
</feature>
<proteinExistence type="predicted"/>
<reference evidence="4" key="2">
    <citation type="journal article" date="2018" name="Plant J.">
        <title>The Sorghum bicolor reference genome: improved assembly, gene annotations, a transcriptome atlas, and signatures of genome organization.</title>
        <authorList>
            <person name="McCormick R.F."/>
            <person name="Truong S.K."/>
            <person name="Sreedasyam A."/>
            <person name="Jenkins J."/>
            <person name="Shu S."/>
            <person name="Sims D."/>
            <person name="Kennedy M."/>
            <person name="Amirebrahimi M."/>
            <person name="Weers B.D."/>
            <person name="McKinley B."/>
            <person name="Mattison A."/>
            <person name="Morishige D.T."/>
            <person name="Grimwood J."/>
            <person name="Schmutz J."/>
            <person name="Mullet J.E."/>
        </authorList>
    </citation>
    <scope>NUCLEOTIDE SEQUENCE [LARGE SCALE GENOMIC DNA]</scope>
    <source>
        <strain evidence="4">cv. BTx623</strain>
    </source>
</reference>
<evidence type="ECO:0000256" key="2">
    <source>
        <dbReference type="SAM" id="Phobius"/>
    </source>
</evidence>
<protein>
    <submittedName>
        <fullName evidence="3">Uncharacterized protein</fullName>
    </submittedName>
</protein>
<feature type="transmembrane region" description="Helical" evidence="2">
    <location>
        <begin position="113"/>
        <end position="132"/>
    </location>
</feature>
<reference evidence="3 4" key="1">
    <citation type="journal article" date="2009" name="Nature">
        <title>The Sorghum bicolor genome and the diversification of grasses.</title>
        <authorList>
            <person name="Paterson A.H."/>
            <person name="Bowers J.E."/>
            <person name="Bruggmann R."/>
            <person name="Dubchak I."/>
            <person name="Grimwood J."/>
            <person name="Gundlach H."/>
            <person name="Haberer G."/>
            <person name="Hellsten U."/>
            <person name="Mitros T."/>
            <person name="Poliakov A."/>
            <person name="Schmutz J."/>
            <person name="Spannagl M."/>
            <person name="Tang H."/>
            <person name="Wang X."/>
            <person name="Wicker T."/>
            <person name="Bharti A.K."/>
            <person name="Chapman J."/>
            <person name="Feltus F.A."/>
            <person name="Gowik U."/>
            <person name="Grigoriev I.V."/>
            <person name="Lyons E."/>
            <person name="Maher C.A."/>
            <person name="Martis M."/>
            <person name="Narechania A."/>
            <person name="Otillar R.P."/>
            <person name="Penning B.W."/>
            <person name="Salamov A.A."/>
            <person name="Wang Y."/>
            <person name="Zhang L."/>
            <person name="Carpita N.C."/>
            <person name="Freeling M."/>
            <person name="Gingle A.R."/>
            <person name="Hash C.T."/>
            <person name="Keller B."/>
            <person name="Klein P."/>
            <person name="Kresovich S."/>
            <person name="McCann M.C."/>
            <person name="Ming R."/>
            <person name="Peterson D.G."/>
            <person name="Mehboob-ur-Rahman"/>
            <person name="Ware D."/>
            <person name="Westhoff P."/>
            <person name="Mayer K.F."/>
            <person name="Messing J."/>
            <person name="Rokhsar D.S."/>
        </authorList>
    </citation>
    <scope>NUCLEOTIDE SEQUENCE [LARGE SCALE GENOMIC DNA]</scope>
    <source>
        <strain evidence="4">cv. BTx623</strain>
    </source>
</reference>
<dbReference type="OrthoDB" id="678265at2759"/>
<feature type="compositionally biased region" description="Gly residues" evidence="1">
    <location>
        <begin position="12"/>
        <end position="25"/>
    </location>
</feature>
<name>A0A1B6PQL2_SORBI</name>
<keyword evidence="2" id="KW-1133">Transmembrane helix</keyword>
<evidence type="ECO:0000313" key="4">
    <source>
        <dbReference type="Proteomes" id="UP000000768"/>
    </source>
</evidence>
<dbReference type="Proteomes" id="UP000000768">
    <property type="component" value="Chromosome 5"/>
</dbReference>
<dbReference type="InParanoid" id="A0A1B6PQL2"/>
<dbReference type="AlphaFoldDB" id="A0A1B6PQL2"/>
<keyword evidence="2" id="KW-0472">Membrane</keyword>
<feature type="transmembrane region" description="Helical" evidence="2">
    <location>
        <begin position="215"/>
        <end position="238"/>
    </location>
</feature>
<feature type="region of interest" description="Disordered" evidence="1">
    <location>
        <begin position="1"/>
        <end position="38"/>
    </location>
</feature>
<feature type="transmembrane region" description="Helical" evidence="2">
    <location>
        <begin position="186"/>
        <end position="209"/>
    </location>
</feature>
<gene>
    <name evidence="3" type="ORF">SORBI_3005G066700</name>
</gene>
<feature type="transmembrane region" description="Helical" evidence="2">
    <location>
        <begin position="152"/>
        <end position="174"/>
    </location>
</feature>
<evidence type="ECO:0000256" key="1">
    <source>
        <dbReference type="SAM" id="MobiDB-lite"/>
    </source>
</evidence>
<accession>A0A1B6PQL2</accession>
<dbReference type="Gramene" id="KXG27943">
    <property type="protein sequence ID" value="KXG27943"/>
    <property type="gene ID" value="SORBI_3005G066700"/>
</dbReference>
<dbReference type="ExpressionAtlas" id="A0A1B6PQL2">
    <property type="expression patterns" value="baseline and differential"/>
</dbReference>
<sequence length="278" mass="30036">MAVSVFPDGNGSKLGGGGGGGGQGADGENAPGKGNELVLDVKDDDLQPPSSFNSASSSMGLINGVRNEGSHFCDNYESRNLRNRLPRVAPEWVASIQVNNSFENRKKGLLSSFYTIVEKLLVFCGSLVILSLSYPLAANAKEAFEDHAMQGIIIGSVISFFICCLLTALASYLRDSESIDGVGFHVFKWLVLLVFLFLSAGLCVILRFCAHTPKAVLWTLGTVGYIIILSIWVWVFYIEVLQIQEEMKKHFEMETRAPSEGPGHVPPLAAPGLARAPV</sequence>
<dbReference type="EMBL" id="CM000764">
    <property type="protein sequence ID" value="KXG27943.1"/>
    <property type="molecule type" value="Genomic_DNA"/>
</dbReference>
<organism evidence="3 4">
    <name type="scientific">Sorghum bicolor</name>
    <name type="common">Sorghum</name>
    <name type="synonym">Sorghum vulgare</name>
    <dbReference type="NCBI Taxonomy" id="4558"/>
    <lineage>
        <taxon>Eukaryota</taxon>
        <taxon>Viridiplantae</taxon>
        <taxon>Streptophyta</taxon>
        <taxon>Embryophyta</taxon>
        <taxon>Tracheophyta</taxon>
        <taxon>Spermatophyta</taxon>
        <taxon>Magnoliopsida</taxon>
        <taxon>Liliopsida</taxon>
        <taxon>Poales</taxon>
        <taxon>Poaceae</taxon>
        <taxon>PACMAD clade</taxon>
        <taxon>Panicoideae</taxon>
        <taxon>Andropogonodae</taxon>
        <taxon>Andropogoneae</taxon>
        <taxon>Sorghinae</taxon>
        <taxon>Sorghum</taxon>
    </lineage>
</organism>
<evidence type="ECO:0000313" key="3">
    <source>
        <dbReference type="EMBL" id="KXG27943.1"/>
    </source>
</evidence>
<keyword evidence="2" id="KW-0812">Transmembrane</keyword>